<evidence type="ECO:0000313" key="2">
    <source>
        <dbReference type="Proteomes" id="UP000295021"/>
    </source>
</evidence>
<protein>
    <submittedName>
        <fullName evidence="1">Uncharacterized protein</fullName>
    </submittedName>
</protein>
<name>A0AAX2QI45_9HYPH</name>
<reference evidence="1 2" key="1">
    <citation type="submission" date="2019-03" db="EMBL/GenBank/DDBJ databases">
        <title>Genomic Encyclopedia of Type Strains, Phase IV (KMG-V): Genome sequencing to study the core and pangenomes of soil and plant-associated prokaryotes.</title>
        <authorList>
            <person name="Whitman W."/>
        </authorList>
    </citation>
    <scope>NUCLEOTIDE SEQUENCE [LARGE SCALE GENOMIC DNA]</scope>
    <source>
        <strain evidence="1 2">FB403</strain>
    </source>
</reference>
<accession>A0AAX2QI45</accession>
<sequence length="77" mass="8592">MRPHYPPIVRSAGLRPYSTGRVKKNHACKGLMAVRGARRFRRALLPKPQCAASRLRLRALRANMFSTSTSAEKVMAA</sequence>
<dbReference type="Proteomes" id="UP000295021">
    <property type="component" value="Unassembled WGS sequence"/>
</dbReference>
<gene>
    <name evidence="1" type="ORF">EV131_108277</name>
</gene>
<proteinExistence type="predicted"/>
<evidence type="ECO:0000313" key="1">
    <source>
        <dbReference type="EMBL" id="TCU22797.1"/>
    </source>
</evidence>
<organism evidence="1 2">
    <name type="scientific">Rhizobium laguerreae</name>
    <dbReference type="NCBI Taxonomy" id="1076926"/>
    <lineage>
        <taxon>Bacteria</taxon>
        <taxon>Pseudomonadati</taxon>
        <taxon>Pseudomonadota</taxon>
        <taxon>Alphaproteobacteria</taxon>
        <taxon>Hyphomicrobiales</taxon>
        <taxon>Rhizobiaceae</taxon>
        <taxon>Rhizobium/Agrobacterium group</taxon>
        <taxon>Rhizobium</taxon>
    </lineage>
</organism>
<dbReference type="AlphaFoldDB" id="A0AAX2QI45"/>
<dbReference type="EMBL" id="SMBI01000008">
    <property type="protein sequence ID" value="TCU22797.1"/>
    <property type="molecule type" value="Genomic_DNA"/>
</dbReference>
<comment type="caution">
    <text evidence="1">The sequence shown here is derived from an EMBL/GenBank/DDBJ whole genome shotgun (WGS) entry which is preliminary data.</text>
</comment>